<proteinExistence type="predicted"/>
<keyword evidence="4" id="KW-0812">Transmembrane</keyword>
<dbReference type="InterPro" id="IPR029787">
    <property type="entry name" value="Nucleotide_cyclase"/>
</dbReference>
<organism evidence="6 7">
    <name type="scientific">Paraglaciecola hydrolytica</name>
    <dbReference type="NCBI Taxonomy" id="1799789"/>
    <lineage>
        <taxon>Bacteria</taxon>
        <taxon>Pseudomonadati</taxon>
        <taxon>Pseudomonadota</taxon>
        <taxon>Gammaproteobacteria</taxon>
        <taxon>Alteromonadales</taxon>
        <taxon>Alteromonadaceae</taxon>
        <taxon>Paraglaciecola</taxon>
    </lineage>
</organism>
<feature type="transmembrane region" description="Helical" evidence="4">
    <location>
        <begin position="164"/>
        <end position="183"/>
    </location>
</feature>
<feature type="transmembrane region" description="Helical" evidence="4">
    <location>
        <begin position="40"/>
        <end position="63"/>
    </location>
</feature>
<dbReference type="GO" id="GO:0052621">
    <property type="term" value="F:diguanylate cyclase activity"/>
    <property type="evidence" value="ECO:0007669"/>
    <property type="project" value="UniProtKB-EC"/>
</dbReference>
<dbReference type="Gene3D" id="3.30.70.270">
    <property type="match status" value="1"/>
</dbReference>
<dbReference type="RefSeq" id="WP_068373248.1">
    <property type="nucleotide sequence ID" value="NZ_LSNE01000003.1"/>
</dbReference>
<dbReference type="EMBL" id="LSNE01000003">
    <property type="protein sequence ID" value="KXI29892.1"/>
    <property type="molecule type" value="Genomic_DNA"/>
</dbReference>
<feature type="transmembrane region" description="Helical" evidence="4">
    <location>
        <begin position="131"/>
        <end position="152"/>
    </location>
</feature>
<name>A0A136A3T9_9ALTE</name>
<feature type="domain" description="GGDEF" evidence="5">
    <location>
        <begin position="310"/>
        <end position="445"/>
    </location>
</feature>
<evidence type="ECO:0000256" key="1">
    <source>
        <dbReference type="ARBA" id="ARBA00001946"/>
    </source>
</evidence>
<dbReference type="EC" id="2.7.7.65" evidence="2"/>
<keyword evidence="4" id="KW-0472">Membrane</keyword>
<dbReference type="Pfam" id="PF07695">
    <property type="entry name" value="7TMR-DISM_7TM"/>
    <property type="match status" value="1"/>
</dbReference>
<evidence type="ECO:0000313" key="6">
    <source>
        <dbReference type="EMBL" id="KXI29892.1"/>
    </source>
</evidence>
<dbReference type="GO" id="GO:0005886">
    <property type="term" value="C:plasma membrane"/>
    <property type="evidence" value="ECO:0007669"/>
    <property type="project" value="TreeGrafter"/>
</dbReference>
<dbReference type="InterPro" id="IPR000160">
    <property type="entry name" value="GGDEF_dom"/>
</dbReference>
<feature type="transmembrane region" description="Helical" evidence="4">
    <location>
        <begin position="6"/>
        <end position="28"/>
    </location>
</feature>
<gene>
    <name evidence="6" type="ORF">AX660_07660</name>
</gene>
<dbReference type="PANTHER" id="PTHR45138">
    <property type="entry name" value="REGULATORY COMPONENTS OF SENSORY TRANSDUCTION SYSTEM"/>
    <property type="match status" value="1"/>
</dbReference>
<dbReference type="Pfam" id="PF00990">
    <property type="entry name" value="GGDEF"/>
    <property type="match status" value="1"/>
</dbReference>
<dbReference type="FunFam" id="3.30.70.270:FF:000001">
    <property type="entry name" value="Diguanylate cyclase domain protein"/>
    <property type="match status" value="1"/>
</dbReference>
<dbReference type="InterPro" id="IPR043128">
    <property type="entry name" value="Rev_trsase/Diguanyl_cyclase"/>
</dbReference>
<dbReference type="InterPro" id="IPR050469">
    <property type="entry name" value="Diguanylate_Cyclase"/>
</dbReference>
<dbReference type="CDD" id="cd01949">
    <property type="entry name" value="GGDEF"/>
    <property type="match status" value="1"/>
</dbReference>
<evidence type="ECO:0000313" key="7">
    <source>
        <dbReference type="Proteomes" id="UP000070299"/>
    </source>
</evidence>
<reference evidence="7" key="1">
    <citation type="submission" date="2016-02" db="EMBL/GenBank/DDBJ databases">
        <authorList>
            <person name="Schultz-Johansen M."/>
            <person name="Glaring M.A."/>
            <person name="Bech P.K."/>
            <person name="Stougaard P."/>
        </authorList>
    </citation>
    <scope>NUCLEOTIDE SEQUENCE [LARGE SCALE GENOMIC DNA]</scope>
    <source>
        <strain evidence="7">S66</strain>
    </source>
</reference>
<dbReference type="GO" id="GO:1902201">
    <property type="term" value="P:negative regulation of bacterial-type flagellum-dependent cell motility"/>
    <property type="evidence" value="ECO:0007669"/>
    <property type="project" value="TreeGrafter"/>
</dbReference>
<keyword evidence="7" id="KW-1185">Reference proteome</keyword>
<feature type="transmembrane region" description="Helical" evidence="4">
    <location>
        <begin position="105"/>
        <end position="125"/>
    </location>
</feature>
<comment type="catalytic activity">
    <reaction evidence="3">
        <text>2 GTP = 3',3'-c-di-GMP + 2 diphosphate</text>
        <dbReference type="Rhea" id="RHEA:24898"/>
        <dbReference type="ChEBI" id="CHEBI:33019"/>
        <dbReference type="ChEBI" id="CHEBI:37565"/>
        <dbReference type="ChEBI" id="CHEBI:58805"/>
        <dbReference type="EC" id="2.7.7.65"/>
    </reaction>
</comment>
<comment type="cofactor">
    <cofactor evidence="1">
        <name>Mg(2+)</name>
        <dbReference type="ChEBI" id="CHEBI:18420"/>
    </cofactor>
</comment>
<evidence type="ECO:0000256" key="3">
    <source>
        <dbReference type="ARBA" id="ARBA00034247"/>
    </source>
</evidence>
<dbReference type="SMART" id="SM00267">
    <property type="entry name" value="GGDEF"/>
    <property type="match status" value="1"/>
</dbReference>
<comment type="caution">
    <text evidence="6">The sequence shown here is derived from an EMBL/GenBank/DDBJ whole genome shotgun (WGS) entry which is preliminary data.</text>
</comment>
<keyword evidence="4" id="KW-1133">Transmembrane helix</keyword>
<dbReference type="InterPro" id="IPR011623">
    <property type="entry name" value="7TMR_DISM_rcpt_extracell_dom1"/>
</dbReference>
<dbReference type="GO" id="GO:0043709">
    <property type="term" value="P:cell adhesion involved in single-species biofilm formation"/>
    <property type="evidence" value="ECO:0007669"/>
    <property type="project" value="TreeGrafter"/>
</dbReference>
<feature type="transmembrane region" description="Helical" evidence="4">
    <location>
        <begin position="189"/>
        <end position="210"/>
    </location>
</feature>
<feature type="transmembrane region" description="Helical" evidence="4">
    <location>
        <begin position="69"/>
        <end position="93"/>
    </location>
</feature>
<dbReference type="PANTHER" id="PTHR45138:SF9">
    <property type="entry name" value="DIGUANYLATE CYCLASE DGCM-RELATED"/>
    <property type="match status" value="1"/>
</dbReference>
<dbReference type="PROSITE" id="PS50887">
    <property type="entry name" value="GGDEF"/>
    <property type="match status" value="1"/>
</dbReference>
<dbReference type="OrthoDB" id="5289013at2"/>
<evidence type="ECO:0000256" key="4">
    <source>
        <dbReference type="SAM" id="Phobius"/>
    </source>
</evidence>
<evidence type="ECO:0000259" key="5">
    <source>
        <dbReference type="PROSITE" id="PS50887"/>
    </source>
</evidence>
<dbReference type="SUPFAM" id="SSF55073">
    <property type="entry name" value="Nucleotide cyclase"/>
    <property type="match status" value="1"/>
</dbReference>
<protein>
    <recommendedName>
        <fullName evidence="2">diguanylate cyclase</fullName>
        <ecNumber evidence="2">2.7.7.65</ecNumber>
    </recommendedName>
</protein>
<evidence type="ECO:0000256" key="2">
    <source>
        <dbReference type="ARBA" id="ARBA00012528"/>
    </source>
</evidence>
<dbReference type="Proteomes" id="UP000070299">
    <property type="component" value="Unassembled WGS sequence"/>
</dbReference>
<dbReference type="STRING" id="1799789.AX660_07660"/>
<sequence>MELIDRHSIIMGLSCGFILAMVVINLLYFGATKKAVFGAYSGYVIFLGLSLASINGLGAHYLWQHSPWFGQHALAIFSNVSVALSIIVFDLLLDIRSYNAKRSRALQALSIFYVLSASLSLIIPLPVFTSVMSAILVMGWSLTYVLGGWLWFKGVAIARLYTLGRSLLFITLLVVGAQYLNLFNLGINASYLLALAVAIEALLLTLVLAFKHNQQHLDLFKIQSQQLAKTLQDKSALDEILTMQERAQEELEYKMQERNLELEITLRELSEKNHELQEKNTLDALTGVRNRSYFDKKYIAEIRRSRREQTQLSIVMIDIDHFKNVNDKYGHLVGDDCIKAVALSIKNALKRPSDDLCRYGGEEFVLILPSTELSGANTLVENIRQTIEQTPVQSDGFTISLTISAGIATAIAKPELAEKTILASADQQLYQAKNAGRNKVKGIFLSDSDEQEQD</sequence>
<dbReference type="NCBIfam" id="TIGR00254">
    <property type="entry name" value="GGDEF"/>
    <property type="match status" value="1"/>
</dbReference>
<accession>A0A136A3T9</accession>
<dbReference type="AlphaFoldDB" id="A0A136A3T9"/>